<accession>A0A9D9H0K8</accession>
<evidence type="ECO:0000313" key="2">
    <source>
        <dbReference type="EMBL" id="MBO8431916.1"/>
    </source>
</evidence>
<reference evidence="2" key="2">
    <citation type="journal article" date="2021" name="PeerJ">
        <title>Extensive microbial diversity within the chicken gut microbiome revealed by metagenomics and culture.</title>
        <authorList>
            <person name="Gilroy R."/>
            <person name="Ravi A."/>
            <person name="Getino M."/>
            <person name="Pursley I."/>
            <person name="Horton D.L."/>
            <person name="Alikhan N.F."/>
            <person name="Baker D."/>
            <person name="Gharbi K."/>
            <person name="Hall N."/>
            <person name="Watson M."/>
            <person name="Adriaenssens E.M."/>
            <person name="Foster-Nyarko E."/>
            <person name="Jarju S."/>
            <person name="Secka A."/>
            <person name="Antonio M."/>
            <person name="Oren A."/>
            <person name="Chaudhuri R.R."/>
            <person name="La Ragione R."/>
            <person name="Hildebrand F."/>
            <person name="Pallen M.J."/>
        </authorList>
    </citation>
    <scope>NUCLEOTIDE SEQUENCE</scope>
    <source>
        <strain evidence="2">2889</strain>
    </source>
</reference>
<feature type="non-terminal residue" evidence="2">
    <location>
        <position position="1"/>
    </location>
</feature>
<reference evidence="2" key="1">
    <citation type="submission" date="2020-10" db="EMBL/GenBank/DDBJ databases">
        <authorList>
            <person name="Gilroy R."/>
        </authorList>
    </citation>
    <scope>NUCLEOTIDE SEQUENCE</scope>
    <source>
        <strain evidence="2">2889</strain>
    </source>
</reference>
<dbReference type="PANTHER" id="PTHR20836:SF0">
    <property type="entry name" value="4-HYDROXY-TETRAHYDRODIPICOLINATE REDUCTASE 1, CHLOROPLASTIC-RELATED"/>
    <property type="match status" value="1"/>
</dbReference>
<name>A0A9D9H0K8_9BACT</name>
<dbReference type="GO" id="GO:0008839">
    <property type="term" value="F:4-hydroxy-tetrahydrodipicolinate reductase"/>
    <property type="evidence" value="ECO:0007669"/>
    <property type="project" value="InterPro"/>
</dbReference>
<dbReference type="InterPro" id="IPR022663">
    <property type="entry name" value="DapB_C"/>
</dbReference>
<proteinExistence type="predicted"/>
<dbReference type="PANTHER" id="PTHR20836">
    <property type="entry name" value="DIHYDRODIPICOLINATE REDUCTASE"/>
    <property type="match status" value="1"/>
</dbReference>
<dbReference type="Gene3D" id="3.30.360.10">
    <property type="entry name" value="Dihydrodipicolinate Reductase, domain 2"/>
    <property type="match status" value="1"/>
</dbReference>
<dbReference type="GO" id="GO:0019877">
    <property type="term" value="P:diaminopimelate biosynthetic process"/>
    <property type="evidence" value="ECO:0007669"/>
    <property type="project" value="TreeGrafter"/>
</dbReference>
<evidence type="ECO:0000313" key="3">
    <source>
        <dbReference type="Proteomes" id="UP000823612"/>
    </source>
</evidence>
<dbReference type="EMBL" id="JADIMZ010000018">
    <property type="protein sequence ID" value="MBO8431916.1"/>
    <property type="molecule type" value="Genomic_DNA"/>
</dbReference>
<feature type="domain" description="Dihydrodipicolinate reductase C-terminal" evidence="1">
    <location>
        <begin position="1"/>
        <end position="154"/>
    </location>
</feature>
<dbReference type="SUPFAM" id="SSF55347">
    <property type="entry name" value="Glyceraldehyde-3-phosphate dehydrogenase-like, C-terminal domain"/>
    <property type="match status" value="1"/>
</dbReference>
<dbReference type="InterPro" id="IPR023940">
    <property type="entry name" value="DHDPR_bac"/>
</dbReference>
<dbReference type="Pfam" id="PF05173">
    <property type="entry name" value="DapB_C"/>
    <property type="match status" value="1"/>
</dbReference>
<organism evidence="2 3">
    <name type="scientific">Candidatus Pullibacteroides excrementavium</name>
    <dbReference type="NCBI Taxonomy" id="2840905"/>
    <lineage>
        <taxon>Bacteria</taxon>
        <taxon>Pseudomonadati</taxon>
        <taxon>Bacteroidota</taxon>
        <taxon>Bacteroidia</taxon>
        <taxon>Bacteroidales</taxon>
        <taxon>Candidatus Pullibacteroides</taxon>
    </lineage>
</organism>
<gene>
    <name evidence="2" type="ORF">IAB08_01300</name>
</gene>
<comment type="caution">
    <text evidence="2">The sequence shown here is derived from an EMBL/GenBank/DDBJ whole genome shotgun (WGS) entry which is preliminary data.</text>
</comment>
<evidence type="ECO:0000259" key="1">
    <source>
        <dbReference type="Pfam" id="PF05173"/>
    </source>
</evidence>
<dbReference type="GO" id="GO:0005829">
    <property type="term" value="C:cytosol"/>
    <property type="evidence" value="ECO:0007669"/>
    <property type="project" value="TreeGrafter"/>
</dbReference>
<sequence length="156" mass="16808">VYIFMATARFLSSKLEQQSAYHASIEEIHHIHKLDKPSGTAITLAKNVMDCHSRYKDWQLAESPVPATQGGQEAGPCLGNAPIPCPAVPDGSLPIVSLREGETVGTHRLFFDSAIDTIELSHTAKSRQGFALGAVMAAEWLPGKTGCFGMQDLLGF</sequence>
<dbReference type="Proteomes" id="UP000823612">
    <property type="component" value="Unassembled WGS sequence"/>
</dbReference>
<dbReference type="GO" id="GO:0009089">
    <property type="term" value="P:lysine biosynthetic process via diaminopimelate"/>
    <property type="evidence" value="ECO:0007669"/>
    <property type="project" value="InterPro"/>
</dbReference>
<protein>
    <submittedName>
        <fullName evidence="2">4-hydroxy-tetrahydrodipicolinate reductase</fullName>
    </submittedName>
</protein>
<dbReference type="AlphaFoldDB" id="A0A9D9H0K8"/>